<dbReference type="STRING" id="1909395.BKM31_17065"/>
<dbReference type="Proteomes" id="UP000190797">
    <property type="component" value="Chromosome"/>
</dbReference>
<proteinExistence type="predicted"/>
<dbReference type="EMBL" id="CP017717">
    <property type="protein sequence ID" value="AQZ62945.1"/>
    <property type="molecule type" value="Genomic_DNA"/>
</dbReference>
<gene>
    <name evidence="1" type="ORF">BKM31_17065</name>
</gene>
<dbReference type="OrthoDB" id="9821252at2"/>
<reference evidence="2" key="1">
    <citation type="journal article" date="2017" name="Med. Chem. Commun.">
        <title>Nonomuraea sp. ATCC 55076 harbours the largest actinomycete chromosome to date and the kistamicin biosynthetic gene cluster.</title>
        <authorList>
            <person name="Nazari B."/>
            <person name="Forneris C.C."/>
            <person name="Gibson M.I."/>
            <person name="Moon K."/>
            <person name="Schramma K.R."/>
            <person name="Seyedsayamdost M.R."/>
        </authorList>
    </citation>
    <scope>NUCLEOTIDE SEQUENCE [LARGE SCALE GENOMIC DNA]</scope>
    <source>
        <strain evidence="2">ATCC 55076</strain>
    </source>
</reference>
<evidence type="ECO:0000313" key="2">
    <source>
        <dbReference type="Proteomes" id="UP000190797"/>
    </source>
</evidence>
<dbReference type="KEGG" id="noa:BKM31_17065"/>
<evidence type="ECO:0000313" key="1">
    <source>
        <dbReference type="EMBL" id="AQZ62945.1"/>
    </source>
</evidence>
<protein>
    <submittedName>
        <fullName evidence="1">Uncharacterized protein</fullName>
    </submittedName>
</protein>
<keyword evidence="2" id="KW-1185">Reference proteome</keyword>
<name>A0A1U9ZYB4_9ACTN</name>
<dbReference type="RefSeq" id="WP_080039139.1">
    <property type="nucleotide sequence ID" value="NZ_CP017717.1"/>
</dbReference>
<organism evidence="1 2">
    <name type="scientific">[Actinomadura] parvosata subsp. kistnae</name>
    <dbReference type="NCBI Taxonomy" id="1909395"/>
    <lineage>
        <taxon>Bacteria</taxon>
        <taxon>Bacillati</taxon>
        <taxon>Actinomycetota</taxon>
        <taxon>Actinomycetes</taxon>
        <taxon>Streptosporangiales</taxon>
        <taxon>Streptosporangiaceae</taxon>
        <taxon>Nonomuraea</taxon>
    </lineage>
</organism>
<accession>A0A1U9ZYB4</accession>
<dbReference type="AlphaFoldDB" id="A0A1U9ZYB4"/>
<sequence length="268" mass="28223">MTDDHAADHPAGRPRIIATAAELAAAAAAVDPDTPVIIDDAQIEPGSNPADHTAWAIVAQRQLILANQTGQMAGPGDQVSAPDEQGRHHLLTTPALALSERRLATPSVVGPVAHPADPEIRRDEAYHGRSDQDLTRYLMELLDALQRLEAETGHHAHDADQQFHPVARVQLTAAAVHLQQAREAVDRATAYGVACELVRGDHLGGAAASPCDAEHLYEALVWLPGEGYDELACPAHAAAAVCVIPGATSRPNPNARYGDNPGAGDPHP</sequence>